<keyword evidence="2" id="KW-1185">Reference proteome</keyword>
<dbReference type="KEGG" id="eps:L0Y14_05150"/>
<dbReference type="RefSeq" id="WP_039960404.1">
    <property type="nucleotide sequence ID" value="NZ_CP090569.1"/>
</dbReference>
<proteinExistence type="predicted"/>
<dbReference type="AlphaFoldDB" id="A0A9J7A118"/>
<sequence>MALAAYPWALLKNLTTFIGEMKPVPRDAEEIARRLHQEHGIRLSPHMLQDLCLALEETSVISSPQSNSRSG</sequence>
<evidence type="ECO:0000313" key="1">
    <source>
        <dbReference type="EMBL" id="USF88620.1"/>
    </source>
</evidence>
<reference evidence="1" key="1">
    <citation type="journal article" date="2022" name="Mol. Ecol. Resour.">
        <title>The complete and closed genome of the facultative generalist Candidatus Endoriftia persephone from deep-sea hydrothermal vents.</title>
        <authorList>
            <person name="de Oliveira A.L."/>
            <person name="Srivastava A."/>
            <person name="Espada-Hinojosa S."/>
            <person name="Bright M."/>
        </authorList>
    </citation>
    <scope>NUCLEOTIDE SEQUENCE</scope>
    <source>
        <strain evidence="1">Tica-EPR-9o50.N</strain>
    </source>
</reference>
<gene>
    <name evidence="1" type="ORF">L0Y14_05150</name>
</gene>
<protein>
    <submittedName>
        <fullName evidence="1">Uncharacterized protein</fullName>
    </submittedName>
</protein>
<evidence type="ECO:0000313" key="2">
    <source>
        <dbReference type="Proteomes" id="UP001056649"/>
    </source>
</evidence>
<dbReference type="Proteomes" id="UP001056649">
    <property type="component" value="Chromosome"/>
</dbReference>
<accession>A0A9J7A118</accession>
<organism evidence="1 2">
    <name type="scientific">Candidatus Endoriftia persephonae</name>
    <dbReference type="NCBI Taxonomy" id="393765"/>
    <lineage>
        <taxon>Bacteria</taxon>
        <taxon>Pseudomonadati</taxon>
        <taxon>Pseudomonadota</taxon>
        <taxon>Gammaproteobacteria</taxon>
        <taxon>Chromatiales</taxon>
        <taxon>Sedimenticolaceae</taxon>
        <taxon>Candidatus Endoriftia</taxon>
    </lineage>
</organism>
<dbReference type="EMBL" id="CP090569">
    <property type="protein sequence ID" value="USF88620.1"/>
    <property type="molecule type" value="Genomic_DNA"/>
</dbReference>
<name>A0A9J7A118_9GAMM</name>